<protein>
    <submittedName>
        <fullName evidence="2">Uncharacterized protein</fullName>
    </submittedName>
</protein>
<dbReference type="OrthoDB" id="3022225at2759"/>
<sequence>MNRQNGPPPAMMTATGWNRTVNPYGAGAPQGNPSNIPVPQGGPVFYDVRALSHGPPLGTPRASRSTSLDTFPAPNHHRARPNPGRAASLNPLATSNPNAFVYDPALFGTPTPSNRPRPPPRPQPSAHTQFSIPEERSQMDYLLDMMHMLHTLHNDMGELKQRFSSMETIPSNLQAPTPTTSWMLLLGPRGTTDFSTNTDREPDDEDGVELDVISISRTEKTSLQRYVTKTFRRICNVPGRHWPDPDLVCVNTITNEVYPTPIFSAKVTDHHNSQLYNNVATQVLSDLTNPDCWLAGLKCPLPIPDAMIELTLLRECVKESFRSCKRQWREVQSIEAAIMGDTNRRSHRRMMRRRRKSEQLLKVLLAFCAQYGLDPAFVADLIHEQFLSDEVSEPDDDSGESKEAWKVRLAAKGSLPLDPNDQQRLQLLEILVPSWRSDAYSNLIHDLGRFRLDPDSISAAEQLNLKYDRVGIGRPSDRIPRYAPYDFGMSVEWLEAKRNVPENKKLLKDWGK</sequence>
<accession>A0A8H6XZP3</accession>
<dbReference type="Proteomes" id="UP000620124">
    <property type="component" value="Unassembled WGS sequence"/>
</dbReference>
<reference evidence="2" key="1">
    <citation type="submission" date="2020-05" db="EMBL/GenBank/DDBJ databases">
        <title>Mycena genomes resolve the evolution of fungal bioluminescence.</title>
        <authorList>
            <person name="Tsai I.J."/>
        </authorList>
    </citation>
    <scope>NUCLEOTIDE SEQUENCE</scope>
    <source>
        <strain evidence="2">CCC161011</strain>
    </source>
</reference>
<evidence type="ECO:0000313" key="3">
    <source>
        <dbReference type="Proteomes" id="UP000620124"/>
    </source>
</evidence>
<proteinExistence type="predicted"/>
<keyword evidence="3" id="KW-1185">Reference proteome</keyword>
<organism evidence="2 3">
    <name type="scientific">Mycena venus</name>
    <dbReference type="NCBI Taxonomy" id="2733690"/>
    <lineage>
        <taxon>Eukaryota</taxon>
        <taxon>Fungi</taxon>
        <taxon>Dikarya</taxon>
        <taxon>Basidiomycota</taxon>
        <taxon>Agaricomycotina</taxon>
        <taxon>Agaricomycetes</taxon>
        <taxon>Agaricomycetidae</taxon>
        <taxon>Agaricales</taxon>
        <taxon>Marasmiineae</taxon>
        <taxon>Mycenaceae</taxon>
        <taxon>Mycena</taxon>
    </lineage>
</organism>
<dbReference type="AlphaFoldDB" id="A0A8H6XZP3"/>
<comment type="caution">
    <text evidence="2">The sequence shown here is derived from an EMBL/GenBank/DDBJ whole genome shotgun (WGS) entry which is preliminary data.</text>
</comment>
<feature type="region of interest" description="Disordered" evidence="1">
    <location>
        <begin position="105"/>
        <end position="133"/>
    </location>
</feature>
<dbReference type="EMBL" id="JACAZI010000011">
    <property type="protein sequence ID" value="KAF7349160.1"/>
    <property type="molecule type" value="Genomic_DNA"/>
</dbReference>
<gene>
    <name evidence="2" type="ORF">MVEN_01438300</name>
</gene>
<feature type="region of interest" description="Disordered" evidence="1">
    <location>
        <begin position="54"/>
        <end position="92"/>
    </location>
</feature>
<feature type="region of interest" description="Disordered" evidence="1">
    <location>
        <begin position="1"/>
        <end position="41"/>
    </location>
</feature>
<name>A0A8H6XZP3_9AGAR</name>
<feature type="compositionally biased region" description="Pro residues" evidence="1">
    <location>
        <begin position="113"/>
        <end position="123"/>
    </location>
</feature>
<feature type="compositionally biased region" description="Pro residues" evidence="1">
    <location>
        <begin position="1"/>
        <end position="10"/>
    </location>
</feature>
<evidence type="ECO:0000256" key="1">
    <source>
        <dbReference type="SAM" id="MobiDB-lite"/>
    </source>
</evidence>
<evidence type="ECO:0000313" key="2">
    <source>
        <dbReference type="EMBL" id="KAF7349160.1"/>
    </source>
</evidence>